<feature type="transmembrane region" description="Helical" evidence="2">
    <location>
        <begin position="34"/>
        <end position="56"/>
    </location>
</feature>
<feature type="region of interest" description="Disordered" evidence="1">
    <location>
        <begin position="1"/>
        <end position="32"/>
    </location>
</feature>
<keyword evidence="2" id="KW-0812">Transmembrane</keyword>
<evidence type="ECO:0000256" key="1">
    <source>
        <dbReference type="SAM" id="MobiDB-lite"/>
    </source>
</evidence>
<dbReference type="OrthoDB" id="9960818at2"/>
<dbReference type="AlphaFoldDB" id="A0A444PYM5"/>
<dbReference type="EMBL" id="RZNB01000001">
    <property type="protein sequence ID" value="RWZ52871.1"/>
    <property type="molecule type" value="Genomic_DNA"/>
</dbReference>
<accession>A0A444PYM5</accession>
<proteinExistence type="predicted"/>
<comment type="caution">
    <text evidence="3">The sequence shown here is derived from an EMBL/GenBank/DDBJ whole genome shotgun (WGS) entry which is preliminary data.</text>
</comment>
<gene>
    <name evidence="3" type="ORF">ELQ90_02725</name>
</gene>
<keyword evidence="2" id="KW-1133">Transmembrane helix</keyword>
<dbReference type="Proteomes" id="UP000288547">
    <property type="component" value="Unassembled WGS sequence"/>
</dbReference>
<evidence type="ECO:0000256" key="2">
    <source>
        <dbReference type="SAM" id="Phobius"/>
    </source>
</evidence>
<evidence type="ECO:0000313" key="4">
    <source>
        <dbReference type="Proteomes" id="UP000288547"/>
    </source>
</evidence>
<keyword evidence="4" id="KW-1185">Reference proteome</keyword>
<reference evidence="3 4" key="1">
    <citation type="submission" date="2018-12" db="EMBL/GenBank/DDBJ databases">
        <authorList>
            <person name="Li F."/>
        </authorList>
    </citation>
    <scope>NUCLEOTIDE SEQUENCE [LARGE SCALE GENOMIC DNA]</scope>
    <source>
        <strain evidence="3 4">11W25H-1</strain>
    </source>
</reference>
<feature type="compositionally biased region" description="Basic and acidic residues" evidence="1">
    <location>
        <begin position="21"/>
        <end position="31"/>
    </location>
</feature>
<feature type="transmembrane region" description="Helical" evidence="2">
    <location>
        <begin position="96"/>
        <end position="117"/>
    </location>
</feature>
<name>A0A444PYM5_9MICO</name>
<keyword evidence="2" id="KW-0472">Membrane</keyword>
<sequence>MDDIDGPAGGERPVPDGATGRPRDRSRREPSPRWNPHVVVLVVGGFALIAMGVRLYRSALDVVYSDFTSRGTHGLSDVEDGDAARDLVAMQVEWTVGPLLIAFGILSVLVGVTVLAVRFRRGASR</sequence>
<evidence type="ECO:0000313" key="3">
    <source>
        <dbReference type="EMBL" id="RWZ52871.1"/>
    </source>
</evidence>
<dbReference type="RefSeq" id="WP_128493714.1">
    <property type="nucleotide sequence ID" value="NZ_RZNB01000001.1"/>
</dbReference>
<protein>
    <submittedName>
        <fullName evidence="3">Uncharacterized protein</fullName>
    </submittedName>
</protein>
<organism evidence="3 4">
    <name type="scientific">Labedella phragmitis</name>
    <dbReference type="NCBI Taxonomy" id="2498849"/>
    <lineage>
        <taxon>Bacteria</taxon>
        <taxon>Bacillati</taxon>
        <taxon>Actinomycetota</taxon>
        <taxon>Actinomycetes</taxon>
        <taxon>Micrococcales</taxon>
        <taxon>Microbacteriaceae</taxon>
        <taxon>Labedella</taxon>
    </lineage>
</organism>